<sequence length="199" mass="22522">MSFSGNFSVDEQLQFSNMFIYSTAYSIQPVAHPVLQWQHHKRSHGHATEADGSSHGMVLRAFDRNGVGKSSSKDNPRSRVKACEIEKISRKLSILEEETRAMKKALFDSLEESRNLVYEISQQFQTLNKSHSHTFCNEVAAALMASLEVQDEKLHPPKEWRSGVGLSEIFQHQTNISLVFKHLKANLLALTDLQNPCIL</sequence>
<dbReference type="Proteomes" id="UP001642487">
    <property type="component" value="Chromosome 6"/>
</dbReference>
<name>A0ABP0YYQ4_9ROSI</name>
<accession>A0ABP0YYQ4</accession>
<evidence type="ECO:0000313" key="2">
    <source>
        <dbReference type="Proteomes" id="UP001642487"/>
    </source>
</evidence>
<reference evidence="1 2" key="1">
    <citation type="submission" date="2024-03" db="EMBL/GenBank/DDBJ databases">
        <authorList>
            <person name="Gkanogiannis A."/>
            <person name="Becerra Lopez-Lavalle L."/>
        </authorList>
    </citation>
    <scope>NUCLEOTIDE SEQUENCE [LARGE SCALE GENOMIC DNA]</scope>
</reference>
<keyword evidence="2" id="KW-1185">Reference proteome</keyword>
<dbReference type="EMBL" id="OZ021740">
    <property type="protein sequence ID" value="CAK9324548.1"/>
    <property type="molecule type" value="Genomic_DNA"/>
</dbReference>
<organism evidence="1 2">
    <name type="scientific">Citrullus colocynthis</name>
    <name type="common">colocynth</name>
    <dbReference type="NCBI Taxonomy" id="252529"/>
    <lineage>
        <taxon>Eukaryota</taxon>
        <taxon>Viridiplantae</taxon>
        <taxon>Streptophyta</taxon>
        <taxon>Embryophyta</taxon>
        <taxon>Tracheophyta</taxon>
        <taxon>Spermatophyta</taxon>
        <taxon>Magnoliopsida</taxon>
        <taxon>eudicotyledons</taxon>
        <taxon>Gunneridae</taxon>
        <taxon>Pentapetalae</taxon>
        <taxon>rosids</taxon>
        <taxon>fabids</taxon>
        <taxon>Cucurbitales</taxon>
        <taxon>Cucurbitaceae</taxon>
        <taxon>Benincaseae</taxon>
        <taxon>Citrullus</taxon>
    </lineage>
</organism>
<gene>
    <name evidence="1" type="ORF">CITCOLO1_LOCUS16786</name>
</gene>
<protein>
    <submittedName>
        <fullName evidence="1">Uncharacterized protein</fullName>
    </submittedName>
</protein>
<proteinExistence type="predicted"/>
<evidence type="ECO:0000313" key="1">
    <source>
        <dbReference type="EMBL" id="CAK9324548.1"/>
    </source>
</evidence>